<keyword evidence="1" id="KW-1133">Transmembrane helix</keyword>
<evidence type="ECO:0000313" key="5">
    <source>
        <dbReference type="Proteomes" id="UP000093391"/>
    </source>
</evidence>
<keyword evidence="5" id="KW-1185">Reference proteome</keyword>
<dbReference type="KEGG" id="ala:BFG52_07100"/>
<keyword evidence="1" id="KW-0812">Transmembrane</keyword>
<gene>
    <name evidence="4" type="ORF">BFG52_07100</name>
</gene>
<dbReference type="InterPro" id="IPR032623">
    <property type="entry name" value="FecR_N"/>
</dbReference>
<proteinExistence type="predicted"/>
<organism evidence="4 5">
    <name type="scientific">Acinetobacter larvae</name>
    <dbReference type="NCBI Taxonomy" id="1789224"/>
    <lineage>
        <taxon>Bacteria</taxon>
        <taxon>Pseudomonadati</taxon>
        <taxon>Pseudomonadota</taxon>
        <taxon>Gammaproteobacteria</taxon>
        <taxon>Moraxellales</taxon>
        <taxon>Moraxellaceae</taxon>
        <taxon>Acinetobacter</taxon>
    </lineage>
</organism>
<keyword evidence="1" id="KW-0472">Membrane</keyword>
<sequence>MYSKQEKINIIEQAAAWALLVQQRDLSSAEQQQFEQWLQQSTFHAQAWQNIEQLQQKFQQLPTEIAAPVIKKQRTYKVEVKHLLMLLATLPSLLILYYLNSIQQWSADYRTTTGERKTVQLEDGGRILLNANTAIDIDYSRNSRSIILRKGEIWIETQHDVLQRPFWVKTPQGAAQALGTKYLVKIEQQQAYVAVQQGAVAIQSLSGQQQYLSAGQQVYFNVDQIKKVEQLHPQQLSWTQGFLLVKDMPLQQFVERIKPYQKGYIYLDPALQQLRISGNYPIDDLAKLYKMLQHTYGVEISHYMHGHWVYIQKQAH</sequence>
<evidence type="ECO:0000259" key="3">
    <source>
        <dbReference type="Pfam" id="PF16220"/>
    </source>
</evidence>
<dbReference type="GO" id="GO:0016989">
    <property type="term" value="F:sigma factor antagonist activity"/>
    <property type="evidence" value="ECO:0007669"/>
    <property type="project" value="TreeGrafter"/>
</dbReference>
<reference evidence="4 5" key="1">
    <citation type="submission" date="2016-08" db="EMBL/GenBank/DDBJ databases">
        <authorList>
            <person name="Seilhamer J.J."/>
        </authorList>
    </citation>
    <scope>NUCLEOTIDE SEQUENCE [LARGE SCALE GENOMIC DNA]</scope>
    <source>
        <strain evidence="4 5">BRTC-1</strain>
    </source>
</reference>
<dbReference type="EMBL" id="CP016895">
    <property type="protein sequence ID" value="AOA58143.1"/>
    <property type="molecule type" value="Genomic_DNA"/>
</dbReference>
<dbReference type="RefSeq" id="WP_067554012.1">
    <property type="nucleotide sequence ID" value="NZ_CP016895.1"/>
</dbReference>
<feature type="transmembrane region" description="Helical" evidence="1">
    <location>
        <begin position="80"/>
        <end position="99"/>
    </location>
</feature>
<dbReference type="PANTHER" id="PTHR30273:SF2">
    <property type="entry name" value="PROTEIN FECR"/>
    <property type="match status" value="1"/>
</dbReference>
<dbReference type="STRING" id="1789224.BFG52_07100"/>
<accession>A0A1B2LZE3</accession>
<evidence type="ECO:0008006" key="6">
    <source>
        <dbReference type="Google" id="ProtNLM"/>
    </source>
</evidence>
<evidence type="ECO:0000313" key="4">
    <source>
        <dbReference type="EMBL" id="AOA58143.1"/>
    </source>
</evidence>
<dbReference type="AlphaFoldDB" id="A0A1B2LZE3"/>
<feature type="domain" description="FecR N-terminal" evidence="3">
    <location>
        <begin position="12"/>
        <end position="54"/>
    </location>
</feature>
<dbReference type="Gene3D" id="2.60.120.1440">
    <property type="match status" value="1"/>
</dbReference>
<evidence type="ECO:0000259" key="2">
    <source>
        <dbReference type="Pfam" id="PF04773"/>
    </source>
</evidence>
<dbReference type="Proteomes" id="UP000093391">
    <property type="component" value="Chromosome"/>
</dbReference>
<dbReference type="InterPro" id="IPR012373">
    <property type="entry name" value="Ferrdict_sens_TM"/>
</dbReference>
<evidence type="ECO:0000256" key="1">
    <source>
        <dbReference type="SAM" id="Phobius"/>
    </source>
</evidence>
<feature type="domain" description="FecR protein" evidence="2">
    <location>
        <begin position="108"/>
        <end position="200"/>
    </location>
</feature>
<dbReference type="PANTHER" id="PTHR30273">
    <property type="entry name" value="PERIPLASMIC SIGNAL SENSOR AND SIGMA FACTOR ACTIVATOR FECR-RELATED"/>
    <property type="match status" value="1"/>
</dbReference>
<protein>
    <recommendedName>
        <fullName evidence="6">Histidine kinase</fullName>
    </recommendedName>
</protein>
<dbReference type="Pfam" id="PF16220">
    <property type="entry name" value="DUF4880"/>
    <property type="match status" value="1"/>
</dbReference>
<dbReference type="PIRSF" id="PIRSF018266">
    <property type="entry name" value="FecR"/>
    <property type="match status" value="1"/>
</dbReference>
<name>A0A1B2LZE3_9GAMM</name>
<dbReference type="OrthoDB" id="1099576at2"/>
<dbReference type="Pfam" id="PF04773">
    <property type="entry name" value="FecR"/>
    <property type="match status" value="1"/>
</dbReference>
<dbReference type="InterPro" id="IPR006860">
    <property type="entry name" value="FecR"/>
</dbReference>